<dbReference type="AlphaFoldDB" id="J9D541"/>
<evidence type="ECO:0000313" key="1">
    <source>
        <dbReference type="EMBL" id="EJW02644.1"/>
    </source>
</evidence>
<evidence type="ECO:0000313" key="2">
    <source>
        <dbReference type="Proteomes" id="UP000003163"/>
    </source>
</evidence>
<comment type="caution">
    <text evidence="1">The sequence shown here is derived from an EMBL/GenBank/DDBJ whole genome shotgun (WGS) entry which is preliminary data.</text>
</comment>
<accession>J9D541</accession>
<reference evidence="1 2" key="1">
    <citation type="submission" date="2011-08" db="EMBL/GenBank/DDBJ databases">
        <authorList>
            <person name="Liu Z.J."/>
            <person name="Shi F.L."/>
            <person name="Lu J.Q."/>
            <person name="Li M."/>
            <person name="Wang Z.L."/>
        </authorList>
    </citation>
    <scope>NUCLEOTIDE SEQUENCE [LARGE SCALE GENOMIC DNA]</scope>
    <source>
        <strain evidence="1 2">USNM 41457</strain>
    </source>
</reference>
<keyword evidence="2" id="KW-1185">Reference proteome</keyword>
<proteinExistence type="predicted"/>
<gene>
    <name evidence="1" type="ORF">EDEG_02964</name>
</gene>
<organism evidence="1 2">
    <name type="scientific">Edhazardia aedis (strain USNM 41457)</name>
    <name type="common">Microsporidian parasite</name>
    <dbReference type="NCBI Taxonomy" id="1003232"/>
    <lineage>
        <taxon>Eukaryota</taxon>
        <taxon>Fungi</taxon>
        <taxon>Fungi incertae sedis</taxon>
        <taxon>Microsporidia</taxon>
        <taxon>Edhazardia</taxon>
    </lineage>
</organism>
<dbReference type="HOGENOM" id="CLU_912239_0_0_1"/>
<dbReference type="VEuPathDB" id="MicrosporidiaDB:EDEG_02964"/>
<dbReference type="Proteomes" id="UP000003163">
    <property type="component" value="Unassembled WGS sequence"/>
</dbReference>
<protein>
    <submittedName>
        <fullName evidence="1">Uncharacterized protein</fullName>
    </submittedName>
</protein>
<dbReference type="EMBL" id="AFBI03000062">
    <property type="protein sequence ID" value="EJW02644.1"/>
    <property type="molecule type" value="Genomic_DNA"/>
</dbReference>
<dbReference type="InParanoid" id="J9D541"/>
<name>J9D541_EDHAE</name>
<sequence>MNLKIFKLNKNCVPKLRKHENCRQKHKENLQFFDDLNNFNIFELNTSCELHKNCLKIFYKLIFTALMKIYFVRGANPNVIEDNFISKIFDTPEKKDEFDKLDNFKKKIIKCIYFHMEYIENFINEINEVLLSKEKCLHKEDLRKYNDEKINAQYYSSVMFHYLKPFHSFIMQACNDIYCIVFKSESDFIKKFKKTLKKITVEANKNNFTNYVYTFLKLEIIIAQFYNIDEKYDDFFHDILEIKTLHLSLLYTIPLIRTIYIIKEDIDKDLNCKNINKQNVIKNLESCLSLLYFYSINSHLRSVAR</sequence>
<reference evidence="2" key="2">
    <citation type="submission" date="2015-07" db="EMBL/GenBank/DDBJ databases">
        <title>Contrasting host-pathogen interactions and genome evolution in two generalist and specialist microsporidian pathogens of mosquitoes.</title>
        <authorList>
            <consortium name="The Broad Institute Genomics Platform"/>
            <consortium name="The Broad Institute Genome Sequencing Center for Infectious Disease"/>
            <person name="Cuomo C.A."/>
            <person name="Sanscrainte N.D."/>
            <person name="Goldberg J.M."/>
            <person name="Heiman D."/>
            <person name="Young S."/>
            <person name="Zeng Q."/>
            <person name="Becnel J.J."/>
            <person name="Birren B.W."/>
        </authorList>
    </citation>
    <scope>NUCLEOTIDE SEQUENCE [LARGE SCALE GENOMIC DNA]</scope>
    <source>
        <strain evidence="2">USNM 41457</strain>
    </source>
</reference>